<name>A0A7T5VDX7_9BACT</name>
<keyword evidence="3" id="KW-1185">Reference proteome</keyword>
<proteinExistence type="predicted"/>
<organism evidence="2 3">
    <name type="scientific">Desulfobulbus oligotrophicus</name>
    <dbReference type="NCBI Taxonomy" id="1909699"/>
    <lineage>
        <taxon>Bacteria</taxon>
        <taxon>Pseudomonadati</taxon>
        <taxon>Thermodesulfobacteriota</taxon>
        <taxon>Desulfobulbia</taxon>
        <taxon>Desulfobulbales</taxon>
        <taxon>Desulfobulbaceae</taxon>
        <taxon>Desulfobulbus</taxon>
    </lineage>
</organism>
<evidence type="ECO:0000256" key="1">
    <source>
        <dbReference type="SAM" id="MobiDB-lite"/>
    </source>
</evidence>
<dbReference type="RefSeq" id="WP_199262031.1">
    <property type="nucleotide sequence ID" value="NZ_CP054140.1"/>
</dbReference>
<feature type="region of interest" description="Disordered" evidence="1">
    <location>
        <begin position="141"/>
        <end position="171"/>
    </location>
</feature>
<evidence type="ECO:0000313" key="2">
    <source>
        <dbReference type="EMBL" id="QQG66160.1"/>
    </source>
</evidence>
<sequence length="240" mass="27209">MITPDTHRIFIDDLAQRWHLNIDQIIELAGQGNFPLWIDLTDVFAQKTDTKITETGKKRRTAIKQWYDRIEVSPLPEVLMQISGRSDRIFVTAELLCFDKQGNEVGVTNRLGEEWGENSMIGLKPTTLFATLDDILDIENESNNSRTPDTVEVEHQDKPSLSAADSSQPDRAVEMTTTMPLELQAANICWQTLFGKEQTDAVPVKKAAIIAWLQQQYPELTKAAQERIALMVNPARRTCR</sequence>
<protein>
    <submittedName>
        <fullName evidence="2">Uncharacterized protein</fullName>
    </submittedName>
</protein>
<gene>
    <name evidence="2" type="ORF">HP555_09940</name>
</gene>
<dbReference type="Proteomes" id="UP000596092">
    <property type="component" value="Chromosome"/>
</dbReference>
<accession>A0A7T5VDX7</accession>
<reference evidence="2 3" key="1">
    <citation type="submission" date="2020-05" db="EMBL/GenBank/DDBJ databases">
        <title>Complete genome of Desulfobulbus oligotrophicus.</title>
        <authorList>
            <person name="Podar M."/>
        </authorList>
    </citation>
    <scope>NUCLEOTIDE SEQUENCE [LARGE SCALE GENOMIC DNA]</scope>
    <source>
        <strain evidence="2 3">Prop6</strain>
    </source>
</reference>
<dbReference type="AlphaFoldDB" id="A0A7T5VDX7"/>
<dbReference type="EMBL" id="CP054140">
    <property type="protein sequence ID" value="QQG66160.1"/>
    <property type="molecule type" value="Genomic_DNA"/>
</dbReference>
<evidence type="ECO:0000313" key="3">
    <source>
        <dbReference type="Proteomes" id="UP000596092"/>
    </source>
</evidence>
<dbReference type="KEGG" id="dog:HP555_09940"/>